<comment type="caution">
    <text evidence="1">The sequence shown here is derived from an EMBL/GenBank/DDBJ whole genome shotgun (WGS) entry which is preliminary data.</text>
</comment>
<evidence type="ECO:0008006" key="3">
    <source>
        <dbReference type="Google" id="ProtNLM"/>
    </source>
</evidence>
<accession>A0A9P8HXP4</accession>
<proteinExistence type="predicted"/>
<dbReference type="Gene3D" id="2.40.50.140">
    <property type="entry name" value="Nucleic acid-binding proteins"/>
    <property type="match status" value="1"/>
</dbReference>
<dbReference type="EMBL" id="JAIMJC010000001">
    <property type="protein sequence ID" value="KAH0533219.1"/>
    <property type="molecule type" value="Genomic_DNA"/>
</dbReference>
<protein>
    <recommendedName>
        <fullName evidence="3">Telomere length regulation/capping, TEN1</fullName>
    </recommendedName>
</protein>
<evidence type="ECO:0000313" key="1">
    <source>
        <dbReference type="EMBL" id="KAH0533219.1"/>
    </source>
</evidence>
<keyword evidence="2" id="KW-1185">Reference proteome</keyword>
<dbReference type="GO" id="GO:0043047">
    <property type="term" value="F:single-stranded telomeric DNA binding"/>
    <property type="evidence" value="ECO:0007669"/>
    <property type="project" value="InterPro"/>
</dbReference>
<sequence length="196" mass="21611">MSWGPVPSQLRLLSQLKDAPVGDKVRFLGCVISYDSATACLNLGHMYPPGTNETVRVNIELVLETIQSGVTQVGQWVNVVGYIVEGSESLVHVQALLLWPTGPLDIGRYEKSLQEQKAGVDGKEEKPPRHEAVGRISIYTLWWPPNDRKGSSHPRNKAALRHRVGATLQRNLSLDDSTHRLGRIANKTARPPRGPA</sequence>
<gene>
    <name evidence="1" type="ORF">TsFJ059_001811</name>
</gene>
<dbReference type="AlphaFoldDB" id="A0A9P8HXP4"/>
<evidence type="ECO:0000313" key="2">
    <source>
        <dbReference type="Proteomes" id="UP000826573"/>
    </source>
</evidence>
<dbReference type="GO" id="GO:1990879">
    <property type="term" value="C:CST complex"/>
    <property type="evidence" value="ECO:0007669"/>
    <property type="project" value="InterPro"/>
</dbReference>
<reference evidence="1 2" key="1">
    <citation type="submission" date="2021-08" db="EMBL/GenBank/DDBJ databases">
        <title>The highly contiguous genome resource for Trichoderma semiorbis FJ059, a fungal antagonistic to plant pathogens.</title>
        <authorList>
            <person name="Liu T."/>
        </authorList>
    </citation>
    <scope>NUCLEOTIDE SEQUENCE [LARGE SCALE GENOMIC DNA]</scope>
    <source>
        <strain evidence="1 2">FJ059</strain>
    </source>
</reference>
<dbReference type="InterPro" id="IPR024222">
    <property type="entry name" value="Ten1_fungal"/>
</dbReference>
<dbReference type="Pfam" id="PF12658">
    <property type="entry name" value="Ten1"/>
    <property type="match status" value="1"/>
</dbReference>
<organism evidence="1 2">
    <name type="scientific">Trichoderma semiorbis</name>
    <dbReference type="NCBI Taxonomy" id="1491008"/>
    <lineage>
        <taxon>Eukaryota</taxon>
        <taxon>Fungi</taxon>
        <taxon>Dikarya</taxon>
        <taxon>Ascomycota</taxon>
        <taxon>Pezizomycotina</taxon>
        <taxon>Sordariomycetes</taxon>
        <taxon>Hypocreomycetidae</taxon>
        <taxon>Hypocreales</taxon>
        <taxon>Hypocreaceae</taxon>
        <taxon>Trichoderma</taxon>
    </lineage>
</organism>
<dbReference type="GO" id="GO:0016233">
    <property type="term" value="P:telomere capping"/>
    <property type="evidence" value="ECO:0007669"/>
    <property type="project" value="InterPro"/>
</dbReference>
<name>A0A9P8HXP4_9HYPO</name>
<dbReference type="InterPro" id="IPR012340">
    <property type="entry name" value="NA-bd_OB-fold"/>
</dbReference>
<dbReference type="Proteomes" id="UP000826573">
    <property type="component" value="Unassembled WGS sequence"/>
</dbReference>